<evidence type="ECO:0000256" key="1">
    <source>
        <dbReference type="ARBA" id="ARBA00008791"/>
    </source>
</evidence>
<keyword evidence="4" id="KW-1185">Reference proteome</keyword>
<dbReference type="CDD" id="cd00293">
    <property type="entry name" value="USP-like"/>
    <property type="match status" value="1"/>
</dbReference>
<dbReference type="InterPro" id="IPR006015">
    <property type="entry name" value="Universal_stress_UspA"/>
</dbReference>
<organism evidence="3 4">
    <name type="scientific">Bacillus carboniphilus</name>
    <dbReference type="NCBI Taxonomy" id="86663"/>
    <lineage>
        <taxon>Bacteria</taxon>
        <taxon>Bacillati</taxon>
        <taxon>Bacillota</taxon>
        <taxon>Bacilli</taxon>
        <taxon>Bacillales</taxon>
        <taxon>Bacillaceae</taxon>
        <taxon>Bacillus</taxon>
    </lineage>
</organism>
<dbReference type="InterPro" id="IPR014729">
    <property type="entry name" value="Rossmann-like_a/b/a_fold"/>
</dbReference>
<evidence type="ECO:0000313" key="4">
    <source>
        <dbReference type="Proteomes" id="UP001500782"/>
    </source>
</evidence>
<dbReference type="SUPFAM" id="SSF52402">
    <property type="entry name" value="Adenine nucleotide alpha hydrolases-like"/>
    <property type="match status" value="1"/>
</dbReference>
<sequence length="139" mass="15245">MFKRILLASDGSEHALRAAEKTTYLTTQTYDVEVVILYVVDSSKSKSDVLSIGEGEAVKEERRRRISSTEGILQKKGINYSTQIMKGEPGPSIVEFAKKNGIDLIIIGSRGLNSFQEMVLGSVSHKVAKRAACPVMIVK</sequence>
<reference evidence="4" key="1">
    <citation type="journal article" date="2019" name="Int. J. Syst. Evol. Microbiol.">
        <title>The Global Catalogue of Microorganisms (GCM) 10K type strain sequencing project: providing services to taxonomists for standard genome sequencing and annotation.</title>
        <authorList>
            <consortium name="The Broad Institute Genomics Platform"/>
            <consortium name="The Broad Institute Genome Sequencing Center for Infectious Disease"/>
            <person name="Wu L."/>
            <person name="Ma J."/>
        </authorList>
    </citation>
    <scope>NUCLEOTIDE SEQUENCE [LARGE SCALE GENOMIC DNA]</scope>
    <source>
        <strain evidence="4">JCM 9731</strain>
    </source>
</reference>
<evidence type="ECO:0000313" key="3">
    <source>
        <dbReference type="EMBL" id="GAA0322775.1"/>
    </source>
</evidence>
<accession>A0ABP3FSS5</accession>
<dbReference type="PANTHER" id="PTHR46268">
    <property type="entry name" value="STRESS RESPONSE PROTEIN NHAX"/>
    <property type="match status" value="1"/>
</dbReference>
<comment type="caution">
    <text evidence="3">The sequence shown here is derived from an EMBL/GenBank/DDBJ whole genome shotgun (WGS) entry which is preliminary data.</text>
</comment>
<dbReference type="RefSeq" id="WP_343797180.1">
    <property type="nucleotide sequence ID" value="NZ_BAAADJ010000011.1"/>
</dbReference>
<feature type="domain" description="UspA" evidence="2">
    <location>
        <begin position="1"/>
        <end position="139"/>
    </location>
</feature>
<evidence type="ECO:0000259" key="2">
    <source>
        <dbReference type="Pfam" id="PF00582"/>
    </source>
</evidence>
<dbReference type="Proteomes" id="UP001500782">
    <property type="component" value="Unassembled WGS sequence"/>
</dbReference>
<dbReference type="PRINTS" id="PR01438">
    <property type="entry name" value="UNVRSLSTRESS"/>
</dbReference>
<gene>
    <name evidence="3" type="ORF">GCM10008967_11620</name>
</gene>
<dbReference type="PANTHER" id="PTHR46268:SF6">
    <property type="entry name" value="UNIVERSAL STRESS PROTEIN UP12"/>
    <property type="match status" value="1"/>
</dbReference>
<dbReference type="EMBL" id="BAAADJ010000011">
    <property type="protein sequence ID" value="GAA0322775.1"/>
    <property type="molecule type" value="Genomic_DNA"/>
</dbReference>
<proteinExistence type="inferred from homology"/>
<name>A0ABP3FSS5_9BACI</name>
<comment type="similarity">
    <text evidence="1">Belongs to the universal stress protein A family.</text>
</comment>
<dbReference type="Gene3D" id="3.40.50.620">
    <property type="entry name" value="HUPs"/>
    <property type="match status" value="1"/>
</dbReference>
<dbReference type="Pfam" id="PF00582">
    <property type="entry name" value="Usp"/>
    <property type="match status" value="1"/>
</dbReference>
<protein>
    <submittedName>
        <fullName evidence="3">Universal stress protein</fullName>
    </submittedName>
</protein>
<dbReference type="InterPro" id="IPR006016">
    <property type="entry name" value="UspA"/>
</dbReference>